<reference evidence="1 2" key="1">
    <citation type="submission" date="2016-03" db="EMBL/GenBank/DDBJ databases">
        <title>Choanephora cucurbitarum.</title>
        <authorList>
            <person name="Min B."/>
            <person name="Park H."/>
            <person name="Park J.-H."/>
            <person name="Shin H.-D."/>
            <person name="Choi I.-G."/>
        </authorList>
    </citation>
    <scope>NUCLEOTIDE SEQUENCE [LARGE SCALE GENOMIC DNA]</scope>
    <source>
        <strain evidence="1 2">KUS-F28377</strain>
    </source>
</reference>
<gene>
    <name evidence="1" type="ORF">A0J61_02610</name>
</gene>
<dbReference type="Proteomes" id="UP000093000">
    <property type="component" value="Unassembled WGS sequence"/>
</dbReference>
<organism evidence="1 2">
    <name type="scientific">Choanephora cucurbitarum</name>
    <dbReference type="NCBI Taxonomy" id="101091"/>
    <lineage>
        <taxon>Eukaryota</taxon>
        <taxon>Fungi</taxon>
        <taxon>Fungi incertae sedis</taxon>
        <taxon>Mucoromycota</taxon>
        <taxon>Mucoromycotina</taxon>
        <taxon>Mucoromycetes</taxon>
        <taxon>Mucorales</taxon>
        <taxon>Mucorineae</taxon>
        <taxon>Choanephoraceae</taxon>
        <taxon>Choanephoroideae</taxon>
        <taxon>Choanephora</taxon>
    </lineage>
</organism>
<dbReference type="EMBL" id="LUGH01000100">
    <property type="protein sequence ID" value="OBZ89340.1"/>
    <property type="molecule type" value="Genomic_DNA"/>
</dbReference>
<proteinExistence type="predicted"/>
<dbReference type="AlphaFoldDB" id="A0A1C7NK15"/>
<sequence>MTNPTPILEVLKKKDSIDLDDVLRLKQEADALANWTKFAEQLAHVFSHLKCINASFLRINRDAQACPVDKVQAREAMAAIQKASEYCLTKSI</sequence>
<evidence type="ECO:0000313" key="1">
    <source>
        <dbReference type="EMBL" id="OBZ89340.1"/>
    </source>
</evidence>
<dbReference type="InParanoid" id="A0A1C7NK15"/>
<evidence type="ECO:0000313" key="2">
    <source>
        <dbReference type="Proteomes" id="UP000093000"/>
    </source>
</evidence>
<accession>A0A1C7NK15</accession>
<keyword evidence="2" id="KW-1185">Reference proteome</keyword>
<comment type="caution">
    <text evidence="1">The sequence shown here is derived from an EMBL/GenBank/DDBJ whole genome shotgun (WGS) entry which is preliminary data.</text>
</comment>
<protein>
    <submittedName>
        <fullName evidence="1">Uncharacterized protein</fullName>
    </submittedName>
</protein>
<name>A0A1C7NK15_9FUNG</name>